<dbReference type="Proteomes" id="UP000013827">
    <property type="component" value="Unassembled WGS sequence"/>
</dbReference>
<feature type="transmembrane region" description="Helical" evidence="1">
    <location>
        <begin position="211"/>
        <end position="241"/>
    </location>
</feature>
<proteinExistence type="predicted"/>
<feature type="transmembrane region" description="Helical" evidence="1">
    <location>
        <begin position="45"/>
        <end position="69"/>
    </location>
</feature>
<feature type="transmembrane region" description="Helical" evidence="1">
    <location>
        <begin position="144"/>
        <end position="170"/>
    </location>
</feature>
<dbReference type="eggNOG" id="ENOG502QRYA">
    <property type="taxonomic scope" value="Eukaryota"/>
</dbReference>
<feature type="transmembrane region" description="Helical" evidence="1">
    <location>
        <begin position="324"/>
        <end position="343"/>
    </location>
</feature>
<feature type="transmembrane region" description="Helical" evidence="1">
    <location>
        <begin position="487"/>
        <end position="507"/>
    </location>
</feature>
<dbReference type="RefSeq" id="XP_005790519.1">
    <property type="nucleotide sequence ID" value="XM_005790462.1"/>
</dbReference>
<dbReference type="PANTHER" id="PTHR31610:SF0">
    <property type="entry name" value="SLC26A_SULP TRANSPORTER DOMAIN-CONTAINING PROTEIN"/>
    <property type="match status" value="1"/>
</dbReference>
<reference evidence="3" key="1">
    <citation type="journal article" date="2013" name="Nature">
        <title>Pan genome of the phytoplankton Emiliania underpins its global distribution.</title>
        <authorList>
            <person name="Read B.A."/>
            <person name="Kegel J."/>
            <person name="Klute M.J."/>
            <person name="Kuo A."/>
            <person name="Lefebvre S.C."/>
            <person name="Maumus F."/>
            <person name="Mayer C."/>
            <person name="Miller J."/>
            <person name="Monier A."/>
            <person name="Salamov A."/>
            <person name="Young J."/>
            <person name="Aguilar M."/>
            <person name="Claverie J.M."/>
            <person name="Frickenhaus S."/>
            <person name="Gonzalez K."/>
            <person name="Herman E.K."/>
            <person name="Lin Y.C."/>
            <person name="Napier J."/>
            <person name="Ogata H."/>
            <person name="Sarno A.F."/>
            <person name="Shmutz J."/>
            <person name="Schroeder D."/>
            <person name="de Vargas C."/>
            <person name="Verret F."/>
            <person name="von Dassow P."/>
            <person name="Valentin K."/>
            <person name="Van de Peer Y."/>
            <person name="Wheeler G."/>
            <person name="Dacks J.B."/>
            <person name="Delwiche C.F."/>
            <person name="Dyhrman S.T."/>
            <person name="Glockner G."/>
            <person name="John U."/>
            <person name="Richards T."/>
            <person name="Worden A.Z."/>
            <person name="Zhang X."/>
            <person name="Grigoriev I.V."/>
            <person name="Allen A.E."/>
            <person name="Bidle K."/>
            <person name="Borodovsky M."/>
            <person name="Bowler C."/>
            <person name="Brownlee C."/>
            <person name="Cock J.M."/>
            <person name="Elias M."/>
            <person name="Gladyshev V.N."/>
            <person name="Groth M."/>
            <person name="Guda C."/>
            <person name="Hadaegh A."/>
            <person name="Iglesias-Rodriguez M.D."/>
            <person name="Jenkins J."/>
            <person name="Jones B.M."/>
            <person name="Lawson T."/>
            <person name="Leese F."/>
            <person name="Lindquist E."/>
            <person name="Lobanov A."/>
            <person name="Lomsadze A."/>
            <person name="Malik S.B."/>
            <person name="Marsh M.E."/>
            <person name="Mackinder L."/>
            <person name="Mock T."/>
            <person name="Mueller-Roeber B."/>
            <person name="Pagarete A."/>
            <person name="Parker M."/>
            <person name="Probert I."/>
            <person name="Quesneville H."/>
            <person name="Raines C."/>
            <person name="Rensing S.A."/>
            <person name="Riano-Pachon D.M."/>
            <person name="Richier S."/>
            <person name="Rokitta S."/>
            <person name="Shiraiwa Y."/>
            <person name="Soanes D.M."/>
            <person name="van der Giezen M."/>
            <person name="Wahlund T.M."/>
            <person name="Williams B."/>
            <person name="Wilson W."/>
            <person name="Wolfe G."/>
            <person name="Wurch L.L."/>
        </authorList>
    </citation>
    <scope>NUCLEOTIDE SEQUENCE</scope>
</reference>
<feature type="transmembrane region" description="Helical" evidence="1">
    <location>
        <begin position="75"/>
        <end position="97"/>
    </location>
</feature>
<feature type="transmembrane region" description="Helical" evidence="1">
    <location>
        <begin position="460"/>
        <end position="480"/>
    </location>
</feature>
<organism evidence="2 3">
    <name type="scientific">Emiliania huxleyi (strain CCMP1516)</name>
    <dbReference type="NCBI Taxonomy" id="280463"/>
    <lineage>
        <taxon>Eukaryota</taxon>
        <taxon>Haptista</taxon>
        <taxon>Haptophyta</taxon>
        <taxon>Prymnesiophyceae</taxon>
        <taxon>Isochrysidales</taxon>
        <taxon>Noelaerhabdaceae</taxon>
        <taxon>Emiliania</taxon>
    </lineage>
</organism>
<sequence>MSTKTESANLSRVDAAKAALRQQWQTTIRAVRPLPNHKYLVKGDAMALAALTSDNLGICLLACTILGSMGIENDLLYGTMLPAIGLAVLFGNGAYWLQARRMAAESGRESVCCQPFGINAPNVFIFSFSIIANELRDGRSPEEAYNMAVACSFLTGCVQLICVPLAPLVAKYTPQVAMLGCIAGVALVYLCLGPIVDYLAEEPIRASCSPVVGIIIGAYGGVQTNLPIITYAIVLGVAIAWGQGGVGEEVDGHPAYANKEALTSIEGIGPKQISPVHFWDELSEAVSKYLGVILPAGLSVIVGDITCCELCGLGGDSYSVRETAFYDAIFTLAAALMGSMLQVTTYPNHPGYSRLGGRTGYSLIHAVIFALVPLFLVLIPVHAISPTVVFVGLMIITEGIMACKNRHSSRLTLAHTCLCLSSFPSFARRPHLFAALVLAILPAVANYCQSQNVHTPPIDALANGYIITGLCWAAMFITLIECDFVKCAMWVSVLCFLSFFGIIHSTTKAWENPVDGEDFPDIHNTDQVWRWTAGYGTLLPTLLVFWLMQRYQGWCEKHLGIRFAKPRKPAEPPRATRTSVWVDMYASQDQRKDSTAHIVGLSRCSMANSEWRETTAADVLSSPPAHLS</sequence>
<feature type="transmembrane region" description="Helical" evidence="1">
    <location>
        <begin position="527"/>
        <end position="548"/>
    </location>
</feature>
<dbReference type="KEGG" id="ehx:EMIHUDRAFT_200530"/>
<keyword evidence="3" id="KW-1185">Reference proteome</keyword>
<name>A0A0D3KQQ5_EMIH1</name>
<evidence type="ECO:0000256" key="1">
    <source>
        <dbReference type="SAM" id="Phobius"/>
    </source>
</evidence>
<feature type="transmembrane region" description="Helical" evidence="1">
    <location>
        <begin position="176"/>
        <end position="199"/>
    </location>
</feature>
<dbReference type="PANTHER" id="PTHR31610">
    <property type="entry name" value="SLR0360 PROTEIN"/>
    <property type="match status" value="1"/>
</dbReference>
<accession>A0A0D3KQQ5</accession>
<protein>
    <submittedName>
        <fullName evidence="2">Uncharacterized protein</fullName>
    </submittedName>
</protein>
<dbReference type="AlphaFoldDB" id="A0A0D3KQQ5"/>
<feature type="transmembrane region" description="Helical" evidence="1">
    <location>
        <begin position="431"/>
        <end position="448"/>
    </location>
</feature>
<reference evidence="2" key="2">
    <citation type="submission" date="2024-10" db="UniProtKB">
        <authorList>
            <consortium name="EnsemblProtists"/>
        </authorList>
    </citation>
    <scope>IDENTIFICATION</scope>
</reference>
<feature type="transmembrane region" description="Helical" evidence="1">
    <location>
        <begin position="363"/>
        <end position="396"/>
    </location>
</feature>
<keyword evidence="1" id="KW-1133">Transmembrane helix</keyword>
<dbReference type="PaxDb" id="2903-EOD38090"/>
<keyword evidence="1" id="KW-0472">Membrane</keyword>
<dbReference type="OMA" id="CSMANSE"/>
<evidence type="ECO:0000313" key="2">
    <source>
        <dbReference type="EnsemblProtists" id="EOD38090"/>
    </source>
</evidence>
<dbReference type="HOGENOM" id="CLU_020957_1_0_1"/>
<keyword evidence="1" id="KW-0812">Transmembrane</keyword>
<dbReference type="GeneID" id="17283360"/>
<dbReference type="EnsemblProtists" id="EOD38090">
    <property type="protein sequence ID" value="EOD38090"/>
    <property type="gene ID" value="EMIHUDRAFT_200530"/>
</dbReference>
<evidence type="ECO:0000313" key="3">
    <source>
        <dbReference type="Proteomes" id="UP000013827"/>
    </source>
</evidence>